<protein>
    <recommendedName>
        <fullName evidence="3">Centrosomal protein POC5</fullName>
    </recommendedName>
    <alternativeName>
        <fullName evidence="9">Protein of centriole 5</fullName>
    </alternativeName>
</protein>
<evidence type="ECO:0000256" key="6">
    <source>
        <dbReference type="ARBA" id="ARBA00023054"/>
    </source>
</evidence>
<feature type="region of interest" description="Disordered" evidence="12">
    <location>
        <begin position="1"/>
        <end position="26"/>
    </location>
</feature>
<dbReference type="OrthoDB" id="10064898at2759"/>
<accession>A0A3M7Q7X8</accession>
<evidence type="ECO:0000256" key="2">
    <source>
        <dbReference type="ARBA" id="ARBA00010411"/>
    </source>
</evidence>
<feature type="compositionally biased region" description="Basic residues" evidence="12">
    <location>
        <begin position="149"/>
        <end position="159"/>
    </location>
</feature>
<evidence type="ECO:0000256" key="1">
    <source>
        <dbReference type="ARBA" id="ARBA00004114"/>
    </source>
</evidence>
<evidence type="ECO:0000256" key="11">
    <source>
        <dbReference type="SAM" id="Coils"/>
    </source>
</evidence>
<comment type="caution">
    <text evidence="13">The sequence shown here is derived from an EMBL/GenBank/DDBJ whole genome shotgun (WGS) entry which is preliminary data.</text>
</comment>
<reference evidence="13 14" key="1">
    <citation type="journal article" date="2018" name="Sci. Rep.">
        <title>Genomic signatures of local adaptation to the degree of environmental predictability in rotifers.</title>
        <authorList>
            <person name="Franch-Gras L."/>
            <person name="Hahn C."/>
            <person name="Garcia-Roger E.M."/>
            <person name="Carmona M.J."/>
            <person name="Serra M."/>
            <person name="Gomez A."/>
        </authorList>
    </citation>
    <scope>NUCLEOTIDE SEQUENCE [LARGE SCALE GENOMIC DNA]</scope>
    <source>
        <strain evidence="13">HYR1</strain>
    </source>
</reference>
<keyword evidence="5" id="KW-0677">Repeat</keyword>
<keyword evidence="8" id="KW-0131">Cell cycle</keyword>
<dbReference type="PANTHER" id="PTHR28618">
    <property type="entry name" value="CENTROSOMAL PROTEIN POC5"/>
    <property type="match status" value="1"/>
</dbReference>
<feature type="coiled-coil region" evidence="11">
    <location>
        <begin position="200"/>
        <end position="234"/>
    </location>
</feature>
<evidence type="ECO:0000256" key="7">
    <source>
        <dbReference type="ARBA" id="ARBA00023212"/>
    </source>
</evidence>
<dbReference type="InterPro" id="IPR033351">
    <property type="entry name" value="POC5"/>
</dbReference>
<comment type="function">
    <text evidence="10">Essential for the assembly of the distal half of centrioles, required for centriole elongation. Acts as a negative regulator of centriole elongation.</text>
</comment>
<dbReference type="EMBL" id="REGN01007157">
    <property type="protein sequence ID" value="RNA07091.1"/>
    <property type="molecule type" value="Genomic_DNA"/>
</dbReference>
<dbReference type="Proteomes" id="UP000276133">
    <property type="component" value="Unassembled WGS sequence"/>
</dbReference>
<name>A0A3M7Q7X8_BRAPC</name>
<evidence type="ECO:0000256" key="9">
    <source>
        <dbReference type="ARBA" id="ARBA00031694"/>
    </source>
</evidence>
<evidence type="ECO:0000256" key="10">
    <source>
        <dbReference type="ARBA" id="ARBA00049959"/>
    </source>
</evidence>
<evidence type="ECO:0000256" key="12">
    <source>
        <dbReference type="SAM" id="MobiDB-lite"/>
    </source>
</evidence>
<sequence>MVKNSNCFMSYEDSDSDEDKKRKANSITVVSDFSDLKIDNKDQMEIYQKKVNLSFSSSSSSSELQSPNQTSINKFSINYQQSFDNSSDVVPRKNSPVPTSPPTNIDLENETSSIEHLSSLNNAESNSGFKRVKSDRSSKVSESGYYSHRLNRNHSTKNKARVDAKNEKISFCLDKWYKELKGQVLTEFEKSKAQVYHEQEKKFLEEKEKQNSEVVKLRREIELLRETVKLNEKNLLKKDAAIENVTKAFEKQREKNELQRVMMEWKFKRLENAKEAFSSKLAEKYYSHRLKMRTFFNWQCFLISKHKAKVEKACKKKAEEVCYDLATNYENRIKKLEEELNSSRKEVEKYRIEMTKNEENMRKALMRGVCALNMEAMSIFNENQVLANLQKTDIFSNCMPTLKTASSLNDLSMSGKHESEKNLARKVKSYCETSLSNKNKNTDNTALSAVAKAKLQLLNSNNKQSIDTNQIVEQDNEPSVPNQKLCSNNKVFDELTEHNLMITKKIGNKHSNVKSKVGSLPKSNPTLNPIQLGSTLPPYRSVVIEKHTKNNQNNDDISVKTITSKVKYSPPGQPANVLNTFIKIFHLGFKIEPLIEKNFR</sequence>
<keyword evidence="4" id="KW-0963">Cytoplasm</keyword>
<evidence type="ECO:0000313" key="14">
    <source>
        <dbReference type="Proteomes" id="UP000276133"/>
    </source>
</evidence>
<keyword evidence="6 11" id="KW-0175">Coiled coil</keyword>
<proteinExistence type="inferred from homology"/>
<dbReference type="PANTHER" id="PTHR28618:SF1">
    <property type="entry name" value="CENTROSOMAL PROTEIN POC5"/>
    <property type="match status" value="1"/>
</dbReference>
<feature type="region of interest" description="Disordered" evidence="12">
    <location>
        <begin position="122"/>
        <end position="161"/>
    </location>
</feature>
<dbReference type="GO" id="GO:0005814">
    <property type="term" value="C:centriole"/>
    <property type="evidence" value="ECO:0007669"/>
    <property type="project" value="UniProtKB-SubCell"/>
</dbReference>
<comment type="subcellular location">
    <subcellularLocation>
        <location evidence="1">Cytoplasm</location>
        <location evidence="1">Cytoskeleton</location>
        <location evidence="1">Microtubule organizing center</location>
        <location evidence="1">Centrosome</location>
        <location evidence="1">Centriole</location>
    </subcellularLocation>
</comment>
<evidence type="ECO:0000256" key="8">
    <source>
        <dbReference type="ARBA" id="ARBA00023306"/>
    </source>
</evidence>
<feature type="coiled-coil region" evidence="11">
    <location>
        <begin position="326"/>
        <end position="360"/>
    </location>
</feature>
<keyword evidence="7" id="KW-0206">Cytoskeleton</keyword>
<evidence type="ECO:0000313" key="13">
    <source>
        <dbReference type="EMBL" id="RNA07091.1"/>
    </source>
</evidence>
<feature type="region of interest" description="Disordered" evidence="12">
    <location>
        <begin position="512"/>
        <end position="532"/>
    </location>
</feature>
<gene>
    <name evidence="13" type="ORF">BpHYR1_014324</name>
</gene>
<comment type="similarity">
    <text evidence="2">Belongs to the POC5 family.</text>
</comment>
<evidence type="ECO:0000256" key="5">
    <source>
        <dbReference type="ARBA" id="ARBA00022737"/>
    </source>
</evidence>
<dbReference type="AlphaFoldDB" id="A0A3M7Q7X8"/>
<dbReference type="STRING" id="10195.A0A3M7Q7X8"/>
<evidence type="ECO:0000256" key="3">
    <source>
        <dbReference type="ARBA" id="ARBA00014910"/>
    </source>
</evidence>
<feature type="compositionally biased region" description="Polar residues" evidence="12">
    <location>
        <begin position="521"/>
        <end position="532"/>
    </location>
</feature>
<evidence type="ECO:0000256" key="4">
    <source>
        <dbReference type="ARBA" id="ARBA00022490"/>
    </source>
</evidence>
<keyword evidence="14" id="KW-1185">Reference proteome</keyword>
<organism evidence="13 14">
    <name type="scientific">Brachionus plicatilis</name>
    <name type="common">Marine rotifer</name>
    <name type="synonym">Brachionus muelleri</name>
    <dbReference type="NCBI Taxonomy" id="10195"/>
    <lineage>
        <taxon>Eukaryota</taxon>
        <taxon>Metazoa</taxon>
        <taxon>Spiralia</taxon>
        <taxon>Gnathifera</taxon>
        <taxon>Rotifera</taxon>
        <taxon>Eurotatoria</taxon>
        <taxon>Monogononta</taxon>
        <taxon>Pseudotrocha</taxon>
        <taxon>Ploima</taxon>
        <taxon>Brachionidae</taxon>
        <taxon>Brachionus</taxon>
    </lineage>
</organism>
<feature type="region of interest" description="Disordered" evidence="12">
    <location>
        <begin position="85"/>
        <end position="107"/>
    </location>
</feature>